<dbReference type="SUPFAM" id="SSF52317">
    <property type="entry name" value="Class I glutamine amidotransferase-like"/>
    <property type="match status" value="1"/>
</dbReference>
<dbReference type="InterPro" id="IPR029062">
    <property type="entry name" value="Class_I_gatase-like"/>
</dbReference>
<evidence type="ECO:0000313" key="11">
    <source>
        <dbReference type="EMBL" id="SHH59952.1"/>
    </source>
</evidence>
<comment type="similarity">
    <text evidence="2">Belongs to the CTP synthase family.</text>
</comment>
<evidence type="ECO:0000256" key="4">
    <source>
        <dbReference type="ARBA" id="ARBA00022598"/>
    </source>
</evidence>
<name>A0A1M5UA98_9CLOT</name>
<dbReference type="GO" id="GO:0019856">
    <property type="term" value="P:pyrimidine nucleobase biosynthetic process"/>
    <property type="evidence" value="ECO:0007669"/>
    <property type="project" value="TreeGrafter"/>
</dbReference>
<gene>
    <name evidence="11" type="ORF">SAMN02745941_00459</name>
</gene>
<dbReference type="AlphaFoldDB" id="A0A1M5UA98"/>
<dbReference type="Pfam" id="PF00117">
    <property type="entry name" value="GATase"/>
    <property type="match status" value="1"/>
</dbReference>
<keyword evidence="11" id="KW-0808">Transferase</keyword>
<dbReference type="Proteomes" id="UP000184241">
    <property type="component" value="Unassembled WGS sequence"/>
</dbReference>
<feature type="domain" description="Glutamine amidotransferase" evidence="10">
    <location>
        <begin position="27"/>
        <end position="226"/>
    </location>
</feature>
<accession>A0A1M5UA98</accession>
<evidence type="ECO:0000259" key="10">
    <source>
        <dbReference type="Pfam" id="PF00117"/>
    </source>
</evidence>
<evidence type="ECO:0000256" key="9">
    <source>
        <dbReference type="ARBA" id="ARBA00047781"/>
    </source>
</evidence>
<dbReference type="PANTHER" id="PTHR11550:SF0">
    <property type="entry name" value="CTP SYNTHASE-RELATED"/>
    <property type="match status" value="1"/>
</dbReference>
<evidence type="ECO:0000256" key="5">
    <source>
        <dbReference type="ARBA" id="ARBA00022741"/>
    </source>
</evidence>
<evidence type="ECO:0000256" key="2">
    <source>
        <dbReference type="ARBA" id="ARBA00007533"/>
    </source>
</evidence>
<dbReference type="EC" id="6.3.4.2" evidence="3"/>
<dbReference type="EMBL" id="FQXU01000003">
    <property type="protein sequence ID" value="SHH59952.1"/>
    <property type="molecule type" value="Genomic_DNA"/>
</dbReference>
<comment type="pathway">
    <text evidence="1">Pyrimidine metabolism; CTP biosynthesis via de novo pathway; CTP from UDP: step 2/2.</text>
</comment>
<protein>
    <recommendedName>
        <fullName evidence="3">CTP synthase (glutamine hydrolyzing)</fullName>
        <ecNumber evidence="3">6.3.4.2</ecNumber>
    </recommendedName>
</protein>
<reference evidence="11 12" key="1">
    <citation type="submission" date="2016-11" db="EMBL/GenBank/DDBJ databases">
        <authorList>
            <person name="Jaros S."/>
            <person name="Januszkiewicz K."/>
            <person name="Wedrychowicz H."/>
        </authorList>
    </citation>
    <scope>NUCLEOTIDE SEQUENCE [LARGE SCALE GENOMIC DNA]</scope>
    <source>
        <strain evidence="11 12">DSM 6191</strain>
    </source>
</reference>
<dbReference type="UniPathway" id="UPA00159">
    <property type="reaction ID" value="UER00277"/>
</dbReference>
<dbReference type="PROSITE" id="PS51273">
    <property type="entry name" value="GATASE_TYPE_1"/>
    <property type="match status" value="1"/>
</dbReference>
<evidence type="ECO:0000256" key="3">
    <source>
        <dbReference type="ARBA" id="ARBA00012291"/>
    </source>
</evidence>
<comment type="catalytic activity">
    <reaction evidence="9">
        <text>UTP + L-glutamine + ATP + H2O = CTP + L-glutamate + ADP + phosphate + 2 H(+)</text>
        <dbReference type="Rhea" id="RHEA:26426"/>
        <dbReference type="ChEBI" id="CHEBI:15377"/>
        <dbReference type="ChEBI" id="CHEBI:15378"/>
        <dbReference type="ChEBI" id="CHEBI:29985"/>
        <dbReference type="ChEBI" id="CHEBI:30616"/>
        <dbReference type="ChEBI" id="CHEBI:37563"/>
        <dbReference type="ChEBI" id="CHEBI:43474"/>
        <dbReference type="ChEBI" id="CHEBI:46398"/>
        <dbReference type="ChEBI" id="CHEBI:58359"/>
        <dbReference type="ChEBI" id="CHEBI:456216"/>
        <dbReference type="EC" id="6.3.4.2"/>
    </reaction>
</comment>
<dbReference type="GO" id="GO:0042802">
    <property type="term" value="F:identical protein binding"/>
    <property type="evidence" value="ECO:0007669"/>
    <property type="project" value="TreeGrafter"/>
</dbReference>
<dbReference type="NCBIfam" id="NF004836">
    <property type="entry name" value="PRK06186.1"/>
    <property type="match status" value="1"/>
</dbReference>
<keyword evidence="7 11" id="KW-0315">Glutamine amidotransferase</keyword>
<dbReference type="InterPro" id="IPR004468">
    <property type="entry name" value="CTP_synthase"/>
</dbReference>
<dbReference type="Gene3D" id="3.40.50.880">
    <property type="match status" value="1"/>
</dbReference>
<dbReference type="GO" id="GO:0005524">
    <property type="term" value="F:ATP binding"/>
    <property type="evidence" value="ECO:0007669"/>
    <property type="project" value="UniProtKB-KW"/>
</dbReference>
<dbReference type="RefSeq" id="WP_073016299.1">
    <property type="nucleotide sequence ID" value="NZ_FQXU01000003.1"/>
</dbReference>
<dbReference type="PANTHER" id="PTHR11550">
    <property type="entry name" value="CTP SYNTHASE"/>
    <property type="match status" value="1"/>
</dbReference>
<dbReference type="GO" id="GO:0044210">
    <property type="term" value="P:'de novo' CTP biosynthetic process"/>
    <property type="evidence" value="ECO:0007669"/>
    <property type="project" value="UniProtKB-UniPathway"/>
</dbReference>
<keyword evidence="5" id="KW-0547">Nucleotide-binding</keyword>
<dbReference type="GO" id="GO:0003883">
    <property type="term" value="F:CTP synthase activity"/>
    <property type="evidence" value="ECO:0007669"/>
    <property type="project" value="UniProtKB-EC"/>
</dbReference>
<proteinExistence type="inferred from homology"/>
<evidence type="ECO:0000256" key="8">
    <source>
        <dbReference type="ARBA" id="ARBA00022975"/>
    </source>
</evidence>
<evidence type="ECO:0000256" key="6">
    <source>
        <dbReference type="ARBA" id="ARBA00022840"/>
    </source>
</evidence>
<sequence>MDKKTTNSIKIGIIGDYDSERISHIATSEALVHCGKSLNVHVEIKWISTDSLENDVEKQLIEFNGLFCAPGSPYNSLKGALNGIKFARENNYPFIGTCGGFQHAVIEYLVNKLDLGDLKNDEEKSIFITPLSCSLLGETSKILIDKTSNLYNYYKQEEIEERYNCNFGVNPEYEKRLHKDGFEIVGKDLLGEARILELPNMKFYVATLFQPQLSSTPENPHKLIIEYLKAVVKFKETNINE</sequence>
<dbReference type="GO" id="GO:0005829">
    <property type="term" value="C:cytosol"/>
    <property type="evidence" value="ECO:0007669"/>
    <property type="project" value="TreeGrafter"/>
</dbReference>
<dbReference type="GO" id="GO:0016740">
    <property type="term" value="F:transferase activity"/>
    <property type="evidence" value="ECO:0007669"/>
    <property type="project" value="UniProtKB-KW"/>
</dbReference>
<keyword evidence="4" id="KW-0436">Ligase</keyword>
<evidence type="ECO:0000256" key="1">
    <source>
        <dbReference type="ARBA" id="ARBA00005171"/>
    </source>
</evidence>
<evidence type="ECO:0000256" key="7">
    <source>
        <dbReference type="ARBA" id="ARBA00022962"/>
    </source>
</evidence>
<keyword evidence="6" id="KW-0067">ATP-binding</keyword>
<evidence type="ECO:0000313" key="12">
    <source>
        <dbReference type="Proteomes" id="UP000184241"/>
    </source>
</evidence>
<keyword evidence="8" id="KW-0665">Pyrimidine biosynthesis</keyword>
<dbReference type="InterPro" id="IPR017926">
    <property type="entry name" value="GATASE"/>
</dbReference>
<organism evidence="11 12">
    <name type="scientific">Clostridium intestinale DSM 6191</name>
    <dbReference type="NCBI Taxonomy" id="1121320"/>
    <lineage>
        <taxon>Bacteria</taxon>
        <taxon>Bacillati</taxon>
        <taxon>Bacillota</taxon>
        <taxon>Clostridia</taxon>
        <taxon>Eubacteriales</taxon>
        <taxon>Clostridiaceae</taxon>
        <taxon>Clostridium</taxon>
    </lineage>
</organism>